<evidence type="ECO:0000256" key="1">
    <source>
        <dbReference type="ARBA" id="ARBA00022857"/>
    </source>
</evidence>
<dbReference type="AlphaFoldDB" id="A0AA42KMH1"/>
<dbReference type="PANTHER" id="PTHR44154">
    <property type="entry name" value="QUINONE OXIDOREDUCTASE"/>
    <property type="match status" value="1"/>
</dbReference>
<gene>
    <name evidence="4" type="ORF">N7376_23340</name>
</gene>
<dbReference type="InterPro" id="IPR036291">
    <property type="entry name" value="NAD(P)-bd_dom_sf"/>
</dbReference>
<dbReference type="GO" id="GO:0016491">
    <property type="term" value="F:oxidoreductase activity"/>
    <property type="evidence" value="ECO:0007669"/>
    <property type="project" value="UniProtKB-KW"/>
</dbReference>
<dbReference type="NCBIfam" id="TIGR02817">
    <property type="entry name" value="adh_fam_1"/>
    <property type="match status" value="1"/>
</dbReference>
<sequence>MKIIQFQKHLENHDQPMFVEADIPSPIPGPHDLLVRVEAVSINPIDAKVRAGRVLVPEAVDTLGWDAAGTVVACGAETKLFRTGDEVFYAGTFMRPGANAELHLVDECIVGAKPSSLSFAEAAALPLTSLTAWQLLFDRLQVPIGKTFDTGSLLVVGGAGGVGSILIQLARRLTGLTVIATASRQESRDWCRRMGAHHIIDHSQPLRQQVAALGAAPISYIASLTHTEKHLPELVEVVAPHGKIGVIDDHDYLDVAPLKAKSVSLHWEMVFTRPLFDTADLIGQHRILNEVASLVDAGVLRTTMTRCLSPFSAENLSEGHRLVESGAGIGKVVMSRAAIAEIGGADRRVDAALQDAATALHGSFG</sequence>
<name>A0AA42KMH1_9HYPH</name>
<evidence type="ECO:0000313" key="4">
    <source>
        <dbReference type="EMBL" id="MDH0126908.1"/>
    </source>
</evidence>
<dbReference type="InterPro" id="IPR020843">
    <property type="entry name" value="ER"/>
</dbReference>
<evidence type="ECO:0000313" key="5">
    <source>
        <dbReference type="Proteomes" id="UP001158087"/>
    </source>
</evidence>
<dbReference type="InterPro" id="IPR011032">
    <property type="entry name" value="GroES-like_sf"/>
</dbReference>
<reference evidence="4" key="1">
    <citation type="submission" date="2022-09" db="EMBL/GenBank/DDBJ databases">
        <title>Intensive care unit water sources are persistently colonized with multi-drug resistant bacteria and are the site of extensive horizontal gene transfer of antibiotic resistance genes.</title>
        <authorList>
            <person name="Diorio-Toth L."/>
        </authorList>
    </citation>
    <scope>NUCLEOTIDE SEQUENCE</scope>
    <source>
        <strain evidence="4">GD04153</strain>
    </source>
</reference>
<comment type="caution">
    <text evidence="4">The sequence shown here is derived from an EMBL/GenBank/DDBJ whole genome shotgun (WGS) entry which is preliminary data.</text>
</comment>
<evidence type="ECO:0000256" key="2">
    <source>
        <dbReference type="RuleBase" id="RU364000"/>
    </source>
</evidence>
<dbReference type="SUPFAM" id="SSF51735">
    <property type="entry name" value="NAD(P)-binding Rossmann-fold domains"/>
    <property type="match status" value="1"/>
</dbReference>
<dbReference type="InterPro" id="IPR014182">
    <property type="entry name" value="ADH_Zn_typ-1"/>
</dbReference>
<keyword evidence="2" id="KW-0862">Zinc</keyword>
<evidence type="ECO:0000259" key="3">
    <source>
        <dbReference type="SMART" id="SM00829"/>
    </source>
</evidence>
<protein>
    <recommendedName>
        <fullName evidence="2">Zinc-type alcohol dehydrogenase-like protein</fullName>
    </recommendedName>
</protein>
<dbReference type="InterPro" id="IPR013154">
    <property type="entry name" value="ADH-like_N"/>
</dbReference>
<dbReference type="EMBL" id="JAODYY010000018">
    <property type="protein sequence ID" value="MDH0126908.1"/>
    <property type="molecule type" value="Genomic_DNA"/>
</dbReference>
<proteinExistence type="inferred from homology"/>
<keyword evidence="2" id="KW-0560">Oxidoreductase</keyword>
<keyword evidence="2" id="KW-0479">Metal-binding</keyword>
<dbReference type="CDD" id="cd08252">
    <property type="entry name" value="AL_MDR"/>
    <property type="match status" value="1"/>
</dbReference>
<keyword evidence="1" id="KW-0521">NADP</keyword>
<dbReference type="GO" id="GO:0008270">
    <property type="term" value="F:zinc ion binding"/>
    <property type="evidence" value="ECO:0007669"/>
    <property type="project" value="InterPro"/>
</dbReference>
<dbReference type="Gene3D" id="3.90.180.10">
    <property type="entry name" value="Medium-chain alcohol dehydrogenases, catalytic domain"/>
    <property type="match status" value="1"/>
</dbReference>
<dbReference type="Gene3D" id="3.40.50.720">
    <property type="entry name" value="NAD(P)-binding Rossmann-like Domain"/>
    <property type="match status" value="1"/>
</dbReference>
<dbReference type="SMART" id="SM00829">
    <property type="entry name" value="PKS_ER"/>
    <property type="match status" value="1"/>
</dbReference>
<dbReference type="InterPro" id="IPR051603">
    <property type="entry name" value="Zinc-ADH_QOR/CCCR"/>
</dbReference>
<dbReference type="Proteomes" id="UP001158087">
    <property type="component" value="Unassembled WGS sequence"/>
</dbReference>
<dbReference type="Pfam" id="PF13602">
    <property type="entry name" value="ADH_zinc_N_2"/>
    <property type="match status" value="1"/>
</dbReference>
<dbReference type="Pfam" id="PF08240">
    <property type="entry name" value="ADH_N"/>
    <property type="match status" value="1"/>
</dbReference>
<dbReference type="PANTHER" id="PTHR44154:SF1">
    <property type="entry name" value="QUINONE OXIDOREDUCTASE"/>
    <property type="match status" value="1"/>
</dbReference>
<feature type="domain" description="Enoyl reductase (ER)" evidence="3">
    <location>
        <begin position="11"/>
        <end position="334"/>
    </location>
</feature>
<comment type="similarity">
    <text evidence="2">Belongs to the zinc-containing alcohol dehydrogenase family. Quinone oxidoreductase subfamily.</text>
</comment>
<organism evidence="4 5">
    <name type="scientific">Brucella intermedia GD04153</name>
    <dbReference type="NCBI Taxonomy" id="2975438"/>
    <lineage>
        <taxon>Bacteria</taxon>
        <taxon>Pseudomonadati</taxon>
        <taxon>Pseudomonadota</taxon>
        <taxon>Alphaproteobacteria</taxon>
        <taxon>Hyphomicrobiales</taxon>
        <taxon>Brucellaceae</taxon>
        <taxon>Brucella/Ochrobactrum group</taxon>
        <taxon>Brucella</taxon>
    </lineage>
</organism>
<accession>A0AA42KMH1</accession>
<dbReference type="SUPFAM" id="SSF50129">
    <property type="entry name" value="GroES-like"/>
    <property type="match status" value="1"/>
</dbReference>